<reference evidence="2 3" key="1">
    <citation type="submission" date="2015-01" db="EMBL/GenBank/DDBJ databases">
        <title>The Genome Sequence of Ochroconis gallopava CBS43764.</title>
        <authorList>
            <consortium name="The Broad Institute Genomics Platform"/>
            <person name="Cuomo C."/>
            <person name="de Hoog S."/>
            <person name="Gorbushina A."/>
            <person name="Stielow B."/>
            <person name="Teixiera M."/>
            <person name="Abouelleil A."/>
            <person name="Chapman S.B."/>
            <person name="Priest M."/>
            <person name="Young S.K."/>
            <person name="Wortman J."/>
            <person name="Nusbaum C."/>
            <person name="Birren B."/>
        </authorList>
    </citation>
    <scope>NUCLEOTIDE SEQUENCE [LARGE SCALE GENOMIC DNA]</scope>
    <source>
        <strain evidence="2 3">CBS 43764</strain>
    </source>
</reference>
<keyword evidence="3" id="KW-1185">Reference proteome</keyword>
<keyword evidence="1" id="KW-0732">Signal</keyword>
<accession>A0A0D1Z8X2</accession>
<dbReference type="GeneID" id="27308295"/>
<dbReference type="InParanoid" id="A0A0D1Z8X2"/>
<evidence type="ECO:0008006" key="4">
    <source>
        <dbReference type="Google" id="ProtNLM"/>
    </source>
</evidence>
<dbReference type="AlphaFoldDB" id="A0A0D1Z8X2"/>
<proteinExistence type="predicted"/>
<dbReference type="RefSeq" id="XP_016219306.1">
    <property type="nucleotide sequence ID" value="XM_016353049.1"/>
</dbReference>
<dbReference type="Proteomes" id="UP000053259">
    <property type="component" value="Unassembled WGS sequence"/>
</dbReference>
<dbReference type="VEuPathDB" id="FungiDB:PV09_00322"/>
<gene>
    <name evidence="2" type="ORF">PV09_00322</name>
</gene>
<evidence type="ECO:0000313" key="3">
    <source>
        <dbReference type="Proteomes" id="UP000053259"/>
    </source>
</evidence>
<name>A0A0D1Z8X2_9PEZI</name>
<feature type="signal peptide" evidence="1">
    <location>
        <begin position="1"/>
        <end position="28"/>
    </location>
</feature>
<evidence type="ECO:0000256" key="1">
    <source>
        <dbReference type="SAM" id="SignalP"/>
    </source>
</evidence>
<dbReference type="EMBL" id="KN847529">
    <property type="protein sequence ID" value="KIW09437.1"/>
    <property type="molecule type" value="Genomic_DNA"/>
</dbReference>
<organism evidence="2 3">
    <name type="scientific">Verruconis gallopava</name>
    <dbReference type="NCBI Taxonomy" id="253628"/>
    <lineage>
        <taxon>Eukaryota</taxon>
        <taxon>Fungi</taxon>
        <taxon>Dikarya</taxon>
        <taxon>Ascomycota</taxon>
        <taxon>Pezizomycotina</taxon>
        <taxon>Dothideomycetes</taxon>
        <taxon>Pleosporomycetidae</taxon>
        <taxon>Venturiales</taxon>
        <taxon>Sympoventuriaceae</taxon>
        <taxon>Verruconis</taxon>
    </lineage>
</organism>
<dbReference type="HOGENOM" id="CLU_1732896_0_0_1"/>
<feature type="chain" id="PRO_5002237594" description="Secreted protein" evidence="1">
    <location>
        <begin position="29"/>
        <end position="151"/>
    </location>
</feature>
<evidence type="ECO:0000313" key="2">
    <source>
        <dbReference type="EMBL" id="KIW09437.1"/>
    </source>
</evidence>
<sequence>MPSEFHTMPTSHVHFLASLVVLLDRFSCLVKEGSCAGRIASPQQIAAGFGSLSPSCSDKLPLAWLLPTVDRDLLVQHCSNGWAMAFRPLQDVVTNGSSRVELPLYASSSEDEDDRRTFGTEIGCTSLMNNCTHSDRRGKQSRPKSSELVCM</sequence>
<protein>
    <recommendedName>
        <fullName evidence="4">Secreted protein</fullName>
    </recommendedName>
</protein>